<keyword evidence="13" id="KW-1185">Reference proteome</keyword>
<feature type="transmembrane region" description="Helical" evidence="9">
    <location>
        <begin position="182"/>
        <end position="207"/>
    </location>
</feature>
<dbReference type="Gene3D" id="1.20.1560.10">
    <property type="entry name" value="ABC transporter type 1, transmembrane domain"/>
    <property type="match status" value="2"/>
</dbReference>
<feature type="transmembrane region" description="Helical" evidence="9">
    <location>
        <begin position="917"/>
        <end position="941"/>
    </location>
</feature>
<organism evidence="12 13">
    <name type="scientific">Clavelina lepadiformis</name>
    <name type="common">Light-bulb sea squirt</name>
    <name type="synonym">Ascidia lepadiformis</name>
    <dbReference type="NCBI Taxonomy" id="159417"/>
    <lineage>
        <taxon>Eukaryota</taxon>
        <taxon>Metazoa</taxon>
        <taxon>Chordata</taxon>
        <taxon>Tunicata</taxon>
        <taxon>Ascidiacea</taxon>
        <taxon>Aplousobranchia</taxon>
        <taxon>Clavelinidae</taxon>
        <taxon>Clavelina</taxon>
    </lineage>
</organism>
<proteinExistence type="predicted"/>
<keyword evidence="2" id="KW-0813">Transport</keyword>
<dbReference type="InterPro" id="IPR003593">
    <property type="entry name" value="AAA+_ATPase"/>
</dbReference>
<dbReference type="PANTHER" id="PTHR24223:SF196">
    <property type="entry name" value="ATP-BINDING CASSETTE SUB-FAMILY C MEMBER 5"/>
    <property type="match status" value="1"/>
</dbReference>
<evidence type="ECO:0000313" key="13">
    <source>
        <dbReference type="Proteomes" id="UP001642483"/>
    </source>
</evidence>
<dbReference type="Pfam" id="PF00664">
    <property type="entry name" value="ABC_membrane"/>
    <property type="match status" value="2"/>
</dbReference>
<evidence type="ECO:0000256" key="3">
    <source>
        <dbReference type="ARBA" id="ARBA00022692"/>
    </source>
</evidence>
<feature type="transmembrane region" description="Helical" evidence="9">
    <location>
        <begin position="773"/>
        <end position="791"/>
    </location>
</feature>
<dbReference type="PROSITE" id="PS50893">
    <property type="entry name" value="ABC_TRANSPORTER_2"/>
    <property type="match status" value="2"/>
</dbReference>
<evidence type="ECO:0000256" key="5">
    <source>
        <dbReference type="ARBA" id="ARBA00022840"/>
    </source>
</evidence>
<dbReference type="InterPro" id="IPR027417">
    <property type="entry name" value="P-loop_NTPase"/>
</dbReference>
<feature type="domain" description="ABC transmembrane type-1" evidence="11">
    <location>
        <begin position="146"/>
        <end position="425"/>
    </location>
</feature>
<dbReference type="PANTHER" id="PTHR24223">
    <property type="entry name" value="ATP-BINDING CASSETTE SUB-FAMILY C"/>
    <property type="match status" value="1"/>
</dbReference>
<comment type="subcellular location">
    <subcellularLocation>
        <location evidence="1">Membrane</location>
    </subcellularLocation>
</comment>
<dbReference type="Pfam" id="PF00005">
    <property type="entry name" value="ABC_tran"/>
    <property type="match status" value="2"/>
</dbReference>
<dbReference type="CDD" id="cd03250">
    <property type="entry name" value="ABCC_MRP_domain1"/>
    <property type="match status" value="1"/>
</dbReference>
<evidence type="ECO:0000256" key="6">
    <source>
        <dbReference type="ARBA" id="ARBA00022989"/>
    </source>
</evidence>
<feature type="compositionally biased region" description="Polar residues" evidence="8">
    <location>
        <begin position="11"/>
        <end position="25"/>
    </location>
</feature>
<feature type="region of interest" description="Disordered" evidence="8">
    <location>
        <begin position="1"/>
        <end position="30"/>
    </location>
</feature>
<feature type="transmembrane region" description="Helical" evidence="9">
    <location>
        <begin position="1060"/>
        <end position="1080"/>
    </location>
</feature>
<feature type="transmembrane region" description="Helical" evidence="9">
    <location>
        <begin position="259"/>
        <end position="278"/>
    </location>
</feature>
<feature type="transmembrane region" description="Helical" evidence="9">
    <location>
        <begin position="361"/>
        <end position="387"/>
    </location>
</feature>
<dbReference type="CDD" id="cd03244">
    <property type="entry name" value="ABCC_MRP_domain2"/>
    <property type="match status" value="1"/>
</dbReference>
<evidence type="ECO:0000256" key="7">
    <source>
        <dbReference type="ARBA" id="ARBA00023136"/>
    </source>
</evidence>
<evidence type="ECO:0000313" key="12">
    <source>
        <dbReference type="EMBL" id="CAK8685023.1"/>
    </source>
</evidence>
<feature type="domain" description="ABC transporter" evidence="10">
    <location>
        <begin position="490"/>
        <end position="712"/>
    </location>
</feature>
<feature type="transmembrane region" description="Helical" evidence="9">
    <location>
        <begin position="1037"/>
        <end position="1054"/>
    </location>
</feature>
<feature type="domain" description="ABC transporter" evidence="10">
    <location>
        <begin position="1124"/>
        <end position="1358"/>
    </location>
</feature>
<evidence type="ECO:0000256" key="1">
    <source>
        <dbReference type="ARBA" id="ARBA00004370"/>
    </source>
</evidence>
<dbReference type="EMBL" id="CAWYQH010000098">
    <property type="protein sequence ID" value="CAK8685023.1"/>
    <property type="molecule type" value="Genomic_DNA"/>
</dbReference>
<dbReference type="InterPro" id="IPR011527">
    <property type="entry name" value="ABC1_TM_dom"/>
</dbReference>
<name>A0ABP0G2A3_CLALP</name>
<evidence type="ECO:0008006" key="14">
    <source>
        <dbReference type="Google" id="ProtNLM"/>
    </source>
</evidence>
<evidence type="ECO:0000256" key="2">
    <source>
        <dbReference type="ARBA" id="ARBA00022448"/>
    </source>
</evidence>
<dbReference type="InterPro" id="IPR050173">
    <property type="entry name" value="ABC_transporter_C-like"/>
</dbReference>
<dbReference type="Proteomes" id="UP001642483">
    <property type="component" value="Unassembled WGS sequence"/>
</dbReference>
<protein>
    <recommendedName>
        <fullName evidence="14">Multidrug resistance-associated protein 5</fullName>
    </recommendedName>
</protein>
<dbReference type="PROSITE" id="PS00211">
    <property type="entry name" value="ABC_TRANSPORTER_1"/>
    <property type="match status" value="2"/>
</dbReference>
<dbReference type="InterPro" id="IPR017871">
    <property type="entry name" value="ABC_transporter-like_CS"/>
</dbReference>
<comment type="caution">
    <text evidence="12">The sequence shown here is derived from an EMBL/GenBank/DDBJ whole genome shotgun (WGS) entry which is preliminary data.</text>
</comment>
<dbReference type="CDD" id="cd18592">
    <property type="entry name" value="ABC_6TM_MRP5_8_9_D1"/>
    <property type="match status" value="1"/>
</dbReference>
<evidence type="ECO:0000256" key="8">
    <source>
        <dbReference type="SAM" id="MobiDB-lite"/>
    </source>
</evidence>
<keyword evidence="5" id="KW-0067">ATP-binding</keyword>
<keyword evidence="7 9" id="KW-0472">Membrane</keyword>
<dbReference type="InterPro" id="IPR003439">
    <property type="entry name" value="ABC_transporter-like_ATP-bd"/>
</dbReference>
<dbReference type="SUPFAM" id="SSF90123">
    <property type="entry name" value="ABC transporter transmembrane region"/>
    <property type="match status" value="2"/>
</dbReference>
<dbReference type="PROSITE" id="PS50929">
    <property type="entry name" value="ABC_TM1F"/>
    <property type="match status" value="2"/>
</dbReference>
<sequence>MEGGIEEATGVQDSQQLITSCTSDDQNLDTSDDVSFRSKSFLEKYGSSLKNLIPIRPRKRKESEHPNDAAGLFSTITFSWMTVLVVNAFRHPPTTDDLWELSQYDQAQTNYQRFANLWREELRLHGKKNASVWRTILKFVRTRLILAVICSAIFAATIFTSSAIIMRQLLLLLSKDSMSLGFGFILVGILLAVELTRAFFFTAMFVINYRTAVRTRAAVLLMVFKKVIKMSPVIGTTTVGELLTVCSNDGDRLFEANRFGASIFLGPTLFIAGTIYTTFLLGPIGLVGSFVFIAVLPLQGVLIRLMSSLRLKALEQTELRVMKINEILTSVKLIKMYAWESSFSDVVEKIRRKELSALRTAAFLQSINISMAFLTPVLASVIMIVAYVLSGNNLKVEDAFTAIAVFNAMAYALKVMPLALKSLADVNISMQRFRKILLIDNLEDYVLSSTDDKANAIEMKDAAFMWKTLHLNESESKHNISSEEGDNGALLEQKQLLDDNSSLQLKDISLRIRKGSLVGICGAVGSGKSSLIAGMMGYLHLQKGSVSVSGTIAFVGQQAWLMNATVRENILFGLPFEAEKYSEVVMSCDLGPDFESLPSRDLTEVGERGINLSGGQKQRISLARALYSDRDIYLLDDPLSAVDAHVGKHIFQQAILGKLKKGLKTVLLVTHQLQYLPQCDQVLIMDNGSLTETTEQEIALHRYDFIHSQDEKETVKKEENEVSAACIKTCIESSLDDEEKLLVQGKLMIEEERGDVISLAVYAKYFRAAGGPLIVLLIFLFFCINVAAQQFSNFWLSYWLSQGSGAVYAENTITGNSSFVTTPQTVEVNASTGDLSNMLANPKFNFYLLIYALSAIAMFAISFLRGYAFVCMVTRASLTLHASLFKTVLHSTMTFFDTNPTGRIINRFHKDMDEQDVAMPVIMEMFLLNFTTLLFAMGLIAFVFPKFLIVVAVVCPVFFVIYTVFKPAAREMRRLDFLTRSPWFSHITTAITGLPTIRIYRQTQNFVKRFSTLLDTNGIPCYLFACVNRWLALRLDLLMIVICIITAIFVILNQGLISPAFAGLAISSAFLMSGMLQFTVRLLIEGEARFVCVDRIKYYIENTPQESSDFSVTPQPTWPNFGIIEFKNVNLRYRNGLPLALENITFEVKQGEKIGIVGRTGSGKSSLTTALFRLVELDSGTILIDGIDISMVSQRSLRSKLSIIPQDPVLFSGTVRYNLDPFNELPDDDIWNALEQTCLKSLIAKFPDKLGAPVVENGNNFSVGERQLICLARALLRRSKILILDEATAAVDNETEAMVHDMIEKVFSDCTVLTIAHRLPSVAFCDRVMVLDAGKLVEFDCPKKLMQVADSKFAKLLSSFQAKHV</sequence>
<dbReference type="InterPro" id="IPR036640">
    <property type="entry name" value="ABC1_TM_sf"/>
</dbReference>
<feature type="transmembrane region" description="Helical" evidence="9">
    <location>
        <begin position="144"/>
        <end position="170"/>
    </location>
</feature>
<reference evidence="12 13" key="1">
    <citation type="submission" date="2024-02" db="EMBL/GenBank/DDBJ databases">
        <authorList>
            <person name="Daric V."/>
            <person name="Darras S."/>
        </authorList>
    </citation>
    <scope>NUCLEOTIDE SEQUENCE [LARGE SCALE GENOMIC DNA]</scope>
</reference>
<dbReference type="SUPFAM" id="SSF52540">
    <property type="entry name" value="P-loop containing nucleoside triphosphate hydrolases"/>
    <property type="match status" value="2"/>
</dbReference>
<dbReference type="SMART" id="SM00382">
    <property type="entry name" value="AAA"/>
    <property type="match status" value="2"/>
</dbReference>
<dbReference type="CDD" id="cd18599">
    <property type="entry name" value="ABC_6TM_MRP5_8_9_D2"/>
    <property type="match status" value="1"/>
</dbReference>
<feature type="transmembrane region" description="Helical" evidence="9">
    <location>
        <begin position="284"/>
        <end position="303"/>
    </location>
</feature>
<evidence type="ECO:0000256" key="9">
    <source>
        <dbReference type="SAM" id="Phobius"/>
    </source>
</evidence>
<feature type="transmembrane region" description="Helical" evidence="9">
    <location>
        <begin position="399"/>
        <end position="420"/>
    </location>
</feature>
<keyword evidence="4" id="KW-0547">Nucleotide-binding</keyword>
<evidence type="ECO:0000259" key="11">
    <source>
        <dbReference type="PROSITE" id="PS50929"/>
    </source>
</evidence>
<keyword evidence="3 9" id="KW-0812">Transmembrane</keyword>
<evidence type="ECO:0000256" key="4">
    <source>
        <dbReference type="ARBA" id="ARBA00022741"/>
    </source>
</evidence>
<accession>A0ABP0G2A3</accession>
<gene>
    <name evidence="12" type="ORF">CVLEPA_LOCUS16187</name>
</gene>
<feature type="transmembrane region" description="Helical" evidence="9">
    <location>
        <begin position="947"/>
        <end position="965"/>
    </location>
</feature>
<feature type="domain" description="ABC transmembrane type-1" evidence="11">
    <location>
        <begin position="776"/>
        <end position="1088"/>
    </location>
</feature>
<keyword evidence="6 9" id="KW-1133">Transmembrane helix</keyword>
<dbReference type="Gene3D" id="3.40.50.300">
    <property type="entry name" value="P-loop containing nucleotide triphosphate hydrolases"/>
    <property type="match status" value="2"/>
</dbReference>
<feature type="transmembrane region" description="Helical" evidence="9">
    <location>
        <begin position="844"/>
        <end position="864"/>
    </location>
</feature>
<evidence type="ECO:0000259" key="10">
    <source>
        <dbReference type="PROSITE" id="PS50893"/>
    </source>
</evidence>